<dbReference type="CDD" id="cd04793">
    <property type="entry name" value="LanC"/>
    <property type="match status" value="1"/>
</dbReference>
<organism evidence="1 2">
    <name type="scientific">Streptomyces sodiiphilus</name>
    <dbReference type="NCBI Taxonomy" id="226217"/>
    <lineage>
        <taxon>Bacteria</taxon>
        <taxon>Bacillati</taxon>
        <taxon>Actinomycetota</taxon>
        <taxon>Actinomycetes</taxon>
        <taxon>Kitasatosporales</taxon>
        <taxon>Streptomycetaceae</taxon>
        <taxon>Streptomyces</taxon>
    </lineage>
</organism>
<dbReference type="InterPro" id="IPR033889">
    <property type="entry name" value="LanC"/>
</dbReference>
<proteinExistence type="predicted"/>
<dbReference type="EMBL" id="BAAAMJ010000010">
    <property type="protein sequence ID" value="GAA1904869.1"/>
    <property type="molecule type" value="Genomic_DNA"/>
</dbReference>
<dbReference type="Pfam" id="PF05147">
    <property type="entry name" value="LANC_like"/>
    <property type="match status" value="1"/>
</dbReference>
<dbReference type="PRINTS" id="PR01955">
    <property type="entry name" value="LANCFRANKIA"/>
</dbReference>
<accession>A0ABP5A655</accession>
<dbReference type="RefSeq" id="WP_344259594.1">
    <property type="nucleotide sequence ID" value="NZ_BAAAMJ010000010.1"/>
</dbReference>
<dbReference type="Gene3D" id="1.50.10.20">
    <property type="match status" value="1"/>
</dbReference>
<evidence type="ECO:0000313" key="2">
    <source>
        <dbReference type="Proteomes" id="UP001501303"/>
    </source>
</evidence>
<keyword evidence="2" id="KW-1185">Reference proteome</keyword>
<name>A0ABP5A655_9ACTN</name>
<gene>
    <name evidence="1" type="ORF">GCM10009716_13560</name>
</gene>
<evidence type="ECO:0000313" key="1">
    <source>
        <dbReference type="EMBL" id="GAA1904869.1"/>
    </source>
</evidence>
<evidence type="ECO:0008006" key="3">
    <source>
        <dbReference type="Google" id="ProtNLM"/>
    </source>
</evidence>
<comment type="caution">
    <text evidence="1">The sequence shown here is derived from an EMBL/GenBank/DDBJ whole genome shotgun (WGS) entry which is preliminary data.</text>
</comment>
<sequence length="408" mass="43277">MPTPTDLFTLADDLAGRLAIPAPVPEPWTSQCLATGAAGIALLHIERAHTGRATWHQAHTWIKHAVTADISASDVTGLYLGAPAAAFMLHTALSPDSPRYRNALAAIDRHVNAGAHRRITAAEARRRTGRRPAFREYDLFYGLTGIGAYLLRRDPGCNALGRILDYLVTLTWPLRGDDGTTLPGWWVDHDPNLKYSTEFAGGHANFGTAHGIAGPLMLLAQAMRQGITVEGHTEAIATILTWLDSWQQNGPAGPWWPEHITLPELRTGRTLQPAPARPSWCYGTPGLARACQLAAIATGDPGNQHSAEHALVACLNDPVQTARLTDPGLCHGWAGVYQTAWRAAHDAAGTGVRAALPSLADALARHAQSTPGRGAGLLQGEAGTALALTTAATEAAPTSGWDACLLIN</sequence>
<dbReference type="PRINTS" id="PR01950">
    <property type="entry name" value="LANCSUPER"/>
</dbReference>
<dbReference type="Proteomes" id="UP001501303">
    <property type="component" value="Unassembled WGS sequence"/>
</dbReference>
<dbReference type="SMART" id="SM01260">
    <property type="entry name" value="LANC_like"/>
    <property type="match status" value="1"/>
</dbReference>
<dbReference type="SUPFAM" id="SSF158745">
    <property type="entry name" value="LanC-like"/>
    <property type="match status" value="1"/>
</dbReference>
<reference evidence="2" key="1">
    <citation type="journal article" date="2019" name="Int. J. Syst. Evol. Microbiol.">
        <title>The Global Catalogue of Microorganisms (GCM) 10K type strain sequencing project: providing services to taxonomists for standard genome sequencing and annotation.</title>
        <authorList>
            <consortium name="The Broad Institute Genomics Platform"/>
            <consortium name="The Broad Institute Genome Sequencing Center for Infectious Disease"/>
            <person name="Wu L."/>
            <person name="Ma J."/>
        </authorList>
    </citation>
    <scope>NUCLEOTIDE SEQUENCE [LARGE SCALE GENOMIC DNA]</scope>
    <source>
        <strain evidence="2">JCM 13581</strain>
    </source>
</reference>
<protein>
    <recommendedName>
        <fullName evidence="3">Lanthionine synthetase</fullName>
    </recommendedName>
</protein>
<dbReference type="InterPro" id="IPR007822">
    <property type="entry name" value="LANC-like"/>
</dbReference>